<evidence type="ECO:0000313" key="1">
    <source>
        <dbReference type="EMBL" id="AOV17724.1"/>
    </source>
</evidence>
<sequence length="89" mass="10074">MQFGLGCSCLEGSLGVESCRFFTSQCEEHTQVDQLLDLAFQWVVMDQGISQLLDDFECFFASGSFCQVNAFFDVLWHHAKQVGITSFYV</sequence>
<accession>A0A1D8K9V4</accession>
<gene>
    <name evidence="1" type="ORF">BJI67_12255</name>
</gene>
<organism evidence="1 2">
    <name type="scientific">Acidihalobacter aeolianus</name>
    <dbReference type="NCBI Taxonomy" id="2792603"/>
    <lineage>
        <taxon>Bacteria</taxon>
        <taxon>Pseudomonadati</taxon>
        <taxon>Pseudomonadota</taxon>
        <taxon>Gammaproteobacteria</taxon>
        <taxon>Chromatiales</taxon>
        <taxon>Ectothiorhodospiraceae</taxon>
        <taxon>Acidihalobacter</taxon>
    </lineage>
</organism>
<dbReference type="EMBL" id="CP017448">
    <property type="protein sequence ID" value="AOV17724.1"/>
    <property type="molecule type" value="Genomic_DNA"/>
</dbReference>
<reference evidence="1 2" key="1">
    <citation type="submission" date="2016-09" db="EMBL/GenBank/DDBJ databases">
        <title>Acidihalobacter prosperus V6 (DSM14174).</title>
        <authorList>
            <person name="Khaleque H.N."/>
            <person name="Ramsay J.P."/>
            <person name="Murphy R.J.T."/>
            <person name="Kaksonen A.H."/>
            <person name="Boxall N.J."/>
            <person name="Watkin E.L.J."/>
        </authorList>
    </citation>
    <scope>NUCLEOTIDE SEQUENCE [LARGE SCALE GENOMIC DNA]</scope>
    <source>
        <strain evidence="1 2">V6</strain>
    </source>
</reference>
<dbReference type="KEGG" id="aaeo:BJI67_12255"/>
<name>A0A1D8K9V4_9GAMM</name>
<evidence type="ECO:0000313" key="2">
    <source>
        <dbReference type="Proteomes" id="UP000095342"/>
    </source>
</evidence>
<keyword evidence="2" id="KW-1185">Reference proteome</keyword>
<proteinExistence type="predicted"/>
<protein>
    <submittedName>
        <fullName evidence="1">Uncharacterized protein</fullName>
    </submittedName>
</protein>
<dbReference type="Proteomes" id="UP000095342">
    <property type="component" value="Chromosome"/>
</dbReference>
<dbReference type="AlphaFoldDB" id="A0A1D8K9V4"/>